<dbReference type="RefSeq" id="WP_318750096.1">
    <property type="nucleotide sequence ID" value="NZ_CP132508.1"/>
</dbReference>
<dbReference type="EMBL" id="CP132508">
    <property type="protein sequence ID" value="WPD18246.1"/>
    <property type="molecule type" value="Genomic_DNA"/>
</dbReference>
<protein>
    <submittedName>
        <fullName evidence="3">IS110 family transposase</fullName>
    </submittedName>
</protein>
<feature type="domain" description="Transposase IS110-like N-terminal" evidence="1">
    <location>
        <begin position="8"/>
        <end position="165"/>
    </location>
</feature>
<dbReference type="InterPro" id="IPR047650">
    <property type="entry name" value="Transpos_IS110"/>
</dbReference>
<dbReference type="Pfam" id="PF01548">
    <property type="entry name" value="DEDD_Tnp_IS110"/>
    <property type="match status" value="1"/>
</dbReference>
<dbReference type="PANTHER" id="PTHR33055">
    <property type="entry name" value="TRANSPOSASE FOR INSERTION SEQUENCE ELEMENT IS1111A"/>
    <property type="match status" value="1"/>
</dbReference>
<dbReference type="InterPro" id="IPR002525">
    <property type="entry name" value="Transp_IS110-like_N"/>
</dbReference>
<dbReference type="Pfam" id="PF02371">
    <property type="entry name" value="Transposase_20"/>
    <property type="match status" value="1"/>
</dbReference>
<dbReference type="Proteomes" id="UP001304683">
    <property type="component" value="Chromosome"/>
</dbReference>
<sequence length="434" mass="49628">MAQRILAVGIDPAKRTHHAVAVLYPDRVVLDEAIPNEPSAFARLDDKVTHLARQYRARIVYGVEDHRRYGQALVEALQARGRTVRVVNPLWTHRQKDFYGQDKDDRVDARAIAAVVLRRGDTLPDATEASRLATSIRETARMLQDLARQRTRALNRLHRQLSDTYLPAYETFFGKLGRPWALRFFARFPVPQMLRGFTPEALAEVLEELAGGKTGPVRRHRRREQLQQRAAQILTATAELQSRPCTLVLELKAELIRQLCQELLLIHERTLRLRRLLREQLLPATGQQLETLPGVGEIVAATILGEVGDIRRFRNRHAFAKYNGTAPAAHKSGGREQHRARRACNHRLKRALWLTAFAAVRHDPLAKAYYERCRRRGLSKIEAIKRVARRMSDIIYVMLRDQIPYDRTRVEASIARRHQQNQQNVAPETGGSAA</sequence>
<organism evidence="3 4">
    <name type="scientific">Thermaerobacter composti</name>
    <dbReference type="NCBI Taxonomy" id="554949"/>
    <lineage>
        <taxon>Bacteria</taxon>
        <taxon>Bacillati</taxon>
        <taxon>Bacillota</taxon>
        <taxon>Clostridia</taxon>
        <taxon>Eubacteriales</taxon>
        <taxon>Clostridiales Family XVII. Incertae Sedis</taxon>
        <taxon>Thermaerobacter</taxon>
    </lineage>
</organism>
<name>A0ABZ0QLF1_9FIRM</name>
<gene>
    <name evidence="3" type="ORF">Q5761_07595</name>
</gene>
<evidence type="ECO:0000259" key="1">
    <source>
        <dbReference type="Pfam" id="PF01548"/>
    </source>
</evidence>
<evidence type="ECO:0000313" key="4">
    <source>
        <dbReference type="Proteomes" id="UP001304683"/>
    </source>
</evidence>
<evidence type="ECO:0000313" key="3">
    <source>
        <dbReference type="EMBL" id="WPD18246.1"/>
    </source>
</evidence>
<dbReference type="PANTHER" id="PTHR33055:SF3">
    <property type="entry name" value="PUTATIVE TRANSPOSASE FOR IS117-RELATED"/>
    <property type="match status" value="1"/>
</dbReference>
<evidence type="ECO:0000259" key="2">
    <source>
        <dbReference type="Pfam" id="PF02371"/>
    </source>
</evidence>
<accession>A0ABZ0QLF1</accession>
<proteinExistence type="predicted"/>
<reference evidence="3 4" key="1">
    <citation type="submission" date="2023-08" db="EMBL/GenBank/DDBJ databases">
        <title>Genome sequence of Thermaerobacter compostii strain Ins1, a spore-forming filamentous bacterium isolated from a deep geothermal reservoir.</title>
        <authorList>
            <person name="Bregnard D."/>
            <person name="Gonzalez D."/>
            <person name="Junier P."/>
        </authorList>
    </citation>
    <scope>NUCLEOTIDE SEQUENCE [LARGE SCALE GENOMIC DNA]</scope>
    <source>
        <strain evidence="3 4">Ins1</strain>
    </source>
</reference>
<dbReference type="NCBIfam" id="NF033542">
    <property type="entry name" value="transpos_IS110"/>
    <property type="match status" value="1"/>
</dbReference>
<feature type="domain" description="Transposase IS116/IS110/IS902 C-terminal" evidence="2">
    <location>
        <begin position="287"/>
        <end position="371"/>
    </location>
</feature>
<keyword evidence="4" id="KW-1185">Reference proteome</keyword>
<dbReference type="InterPro" id="IPR003346">
    <property type="entry name" value="Transposase_20"/>
</dbReference>